<sequence>MTQQTSSSNPSLQDSAKKANALVIGANSGIGRELIAQLMNSGDYQTVYSVSRSAFETELGTEAGTSHVHDVMDTADEAEVKSYIDGLKAQKISLDTVVCTTGILHQDGEDGKTALKPEKRLEDMHSAQLAEYFRINSILPALWLQGLVKVVNKQKAAIVFFSARVGSISENGLGGWYGYRASKAALNMLLKTASIEYKRRMPNTSLMCYHPGTVDTGLSKPFQANVKPGKLFTPEFTVQQLLSIMTKLDPENSPFYLDWQGETIAW</sequence>
<organism evidence="1 2">
    <name type="scientific">Brumicola blandensis</name>
    <dbReference type="NCBI Taxonomy" id="3075611"/>
    <lineage>
        <taxon>Bacteria</taxon>
        <taxon>Pseudomonadati</taxon>
        <taxon>Pseudomonadota</taxon>
        <taxon>Gammaproteobacteria</taxon>
        <taxon>Alteromonadales</taxon>
        <taxon>Alteromonadaceae</taxon>
        <taxon>Brumicola</taxon>
    </lineage>
</organism>
<comment type="caution">
    <text evidence="1">The sequence shown here is derived from an EMBL/GenBank/DDBJ whole genome shotgun (WGS) entry which is preliminary data.</text>
</comment>
<name>A0AAW8R8H2_9ALTE</name>
<gene>
    <name evidence="1" type="ORF">RM544_16745</name>
</gene>
<dbReference type="PRINTS" id="PR00081">
    <property type="entry name" value="GDHRDH"/>
</dbReference>
<evidence type="ECO:0000313" key="1">
    <source>
        <dbReference type="EMBL" id="MDT0584198.1"/>
    </source>
</evidence>
<dbReference type="GO" id="GO:0005737">
    <property type="term" value="C:cytoplasm"/>
    <property type="evidence" value="ECO:0007669"/>
    <property type="project" value="TreeGrafter"/>
</dbReference>
<dbReference type="PANTHER" id="PTHR43544:SF12">
    <property type="entry name" value="NAD(P)-BINDING ROSSMANN-FOLD SUPERFAMILY PROTEIN"/>
    <property type="match status" value="1"/>
</dbReference>
<proteinExistence type="predicted"/>
<accession>A0AAW8R8H2</accession>
<dbReference type="CDD" id="cd05325">
    <property type="entry name" value="carb_red_sniffer_like_SDR_c"/>
    <property type="match status" value="1"/>
</dbReference>
<dbReference type="Proteomes" id="UP001249020">
    <property type="component" value="Unassembled WGS sequence"/>
</dbReference>
<dbReference type="GO" id="GO:0016491">
    <property type="term" value="F:oxidoreductase activity"/>
    <property type="evidence" value="ECO:0007669"/>
    <property type="project" value="TreeGrafter"/>
</dbReference>
<keyword evidence="2" id="KW-1185">Reference proteome</keyword>
<dbReference type="InterPro" id="IPR051468">
    <property type="entry name" value="Fungal_SecMetab_SDRs"/>
</dbReference>
<dbReference type="SUPFAM" id="SSF51735">
    <property type="entry name" value="NAD(P)-binding Rossmann-fold domains"/>
    <property type="match status" value="1"/>
</dbReference>
<evidence type="ECO:0000313" key="2">
    <source>
        <dbReference type="Proteomes" id="UP001249020"/>
    </source>
</evidence>
<reference evidence="1 2" key="1">
    <citation type="submission" date="2023-09" db="EMBL/GenBank/DDBJ databases">
        <authorList>
            <person name="Rey-Velasco X."/>
        </authorList>
    </citation>
    <scope>NUCLEOTIDE SEQUENCE [LARGE SCALE GENOMIC DNA]</scope>
    <source>
        <strain evidence="1 2">W409</strain>
    </source>
</reference>
<dbReference type="PANTHER" id="PTHR43544">
    <property type="entry name" value="SHORT-CHAIN DEHYDROGENASE/REDUCTASE"/>
    <property type="match status" value="1"/>
</dbReference>
<dbReference type="RefSeq" id="WP_311362971.1">
    <property type="nucleotide sequence ID" value="NZ_JAVRIE010000008.1"/>
</dbReference>
<dbReference type="Pfam" id="PF00106">
    <property type="entry name" value="adh_short"/>
    <property type="match status" value="1"/>
</dbReference>
<dbReference type="InterPro" id="IPR002347">
    <property type="entry name" value="SDR_fam"/>
</dbReference>
<dbReference type="InterPro" id="IPR036291">
    <property type="entry name" value="NAD(P)-bd_dom_sf"/>
</dbReference>
<dbReference type="Gene3D" id="3.40.50.720">
    <property type="entry name" value="NAD(P)-binding Rossmann-like Domain"/>
    <property type="match status" value="1"/>
</dbReference>
<protein>
    <submittedName>
        <fullName evidence="1">SDR family NAD(P)-dependent oxidoreductase</fullName>
    </submittedName>
</protein>
<dbReference type="AlphaFoldDB" id="A0AAW8R8H2"/>
<dbReference type="EMBL" id="JAVRIE010000008">
    <property type="protein sequence ID" value="MDT0584198.1"/>
    <property type="molecule type" value="Genomic_DNA"/>
</dbReference>